<proteinExistence type="predicted"/>
<name>A0A9P8HJI8_9HYPO</name>
<evidence type="ECO:0000313" key="1">
    <source>
        <dbReference type="EMBL" id="KAH0524985.1"/>
    </source>
</evidence>
<evidence type="ECO:0000313" key="2">
    <source>
        <dbReference type="Proteomes" id="UP000826573"/>
    </source>
</evidence>
<gene>
    <name evidence="1" type="ORF">TsFJ059_007417</name>
</gene>
<dbReference type="Proteomes" id="UP000826573">
    <property type="component" value="Unassembled WGS sequence"/>
</dbReference>
<reference evidence="1 2" key="1">
    <citation type="submission" date="2021-08" db="EMBL/GenBank/DDBJ databases">
        <title>The highly contiguous genome resource for Trichoderma semiorbis FJ059, a fungal antagonistic to plant pathogens.</title>
        <authorList>
            <person name="Liu T."/>
        </authorList>
    </citation>
    <scope>NUCLEOTIDE SEQUENCE [LARGE SCALE GENOMIC DNA]</scope>
    <source>
        <strain evidence="1 2">FJ059</strain>
    </source>
</reference>
<protein>
    <submittedName>
        <fullName evidence="1">Uncharacterized protein</fullName>
    </submittedName>
</protein>
<dbReference type="EMBL" id="JAIMJC010000005">
    <property type="protein sequence ID" value="KAH0524985.1"/>
    <property type="molecule type" value="Genomic_DNA"/>
</dbReference>
<comment type="caution">
    <text evidence="1">The sequence shown here is derived from an EMBL/GenBank/DDBJ whole genome shotgun (WGS) entry which is preliminary data.</text>
</comment>
<sequence>MTKVGRRAQRDGAINADDITKQTIYTSTLQIKGYFSVLQDVSEMYTLVHRKYINEGVDLCYQLSKGTASNDPMFTLRERLASYSDKLAREISTLAFNKQVEVLRSLKDRARKALEHTQLIENEVTKRGIVVEESDKLAIKEGGEEYNTEAKSIVDNDVGLTASEQIYSSNF</sequence>
<organism evidence="1 2">
    <name type="scientific">Trichoderma semiorbis</name>
    <dbReference type="NCBI Taxonomy" id="1491008"/>
    <lineage>
        <taxon>Eukaryota</taxon>
        <taxon>Fungi</taxon>
        <taxon>Dikarya</taxon>
        <taxon>Ascomycota</taxon>
        <taxon>Pezizomycotina</taxon>
        <taxon>Sordariomycetes</taxon>
        <taxon>Hypocreomycetidae</taxon>
        <taxon>Hypocreales</taxon>
        <taxon>Hypocreaceae</taxon>
        <taxon>Trichoderma</taxon>
    </lineage>
</organism>
<accession>A0A9P8HJI8</accession>
<keyword evidence="2" id="KW-1185">Reference proteome</keyword>
<dbReference type="AlphaFoldDB" id="A0A9P8HJI8"/>